<evidence type="ECO:0000259" key="1">
    <source>
        <dbReference type="Pfam" id="PF00149"/>
    </source>
</evidence>
<evidence type="ECO:0000313" key="2">
    <source>
        <dbReference type="EMBL" id="CAG8664481.1"/>
    </source>
</evidence>
<keyword evidence="3" id="KW-1185">Reference proteome</keyword>
<dbReference type="Gene3D" id="3.60.21.10">
    <property type="match status" value="1"/>
</dbReference>
<dbReference type="EMBL" id="CAJVPP010005405">
    <property type="protein sequence ID" value="CAG8664481.1"/>
    <property type="molecule type" value="Genomic_DNA"/>
</dbReference>
<dbReference type="InterPro" id="IPR004843">
    <property type="entry name" value="Calcineurin-like_PHP"/>
</dbReference>
<sequence length="78" mass="9260">MRRTFLLVSDIHYRLDNIIKLQNWLVQKDRLKEIDYIIASGDLANADYLTPTTEKDVQEFREVISALQNFGRPLYYIP</sequence>
<accession>A0A9N9H888</accession>
<dbReference type="Proteomes" id="UP000789375">
    <property type="component" value="Unassembled WGS sequence"/>
</dbReference>
<dbReference type="SUPFAM" id="SSF56300">
    <property type="entry name" value="Metallo-dependent phosphatases"/>
    <property type="match status" value="1"/>
</dbReference>
<reference evidence="2" key="1">
    <citation type="submission" date="2021-06" db="EMBL/GenBank/DDBJ databases">
        <authorList>
            <person name="Kallberg Y."/>
            <person name="Tangrot J."/>
            <person name="Rosling A."/>
        </authorList>
    </citation>
    <scope>NUCLEOTIDE SEQUENCE</scope>
    <source>
        <strain evidence="2">87-6 pot B 2015</strain>
    </source>
</reference>
<feature type="non-terminal residue" evidence="2">
    <location>
        <position position="1"/>
    </location>
</feature>
<evidence type="ECO:0000313" key="3">
    <source>
        <dbReference type="Proteomes" id="UP000789375"/>
    </source>
</evidence>
<dbReference type="InterPro" id="IPR029052">
    <property type="entry name" value="Metallo-depent_PP-like"/>
</dbReference>
<proteinExistence type="predicted"/>
<dbReference type="AlphaFoldDB" id="A0A9N9H888"/>
<protein>
    <submittedName>
        <fullName evidence="2">13445_t:CDS:1</fullName>
    </submittedName>
</protein>
<comment type="caution">
    <text evidence="2">The sequence shown here is derived from an EMBL/GenBank/DDBJ whole genome shotgun (WGS) entry which is preliminary data.</text>
</comment>
<dbReference type="Pfam" id="PF00149">
    <property type="entry name" value="Metallophos"/>
    <property type="match status" value="1"/>
</dbReference>
<name>A0A9N9H888_FUNMO</name>
<dbReference type="CDD" id="cd00838">
    <property type="entry name" value="MPP_superfamily"/>
    <property type="match status" value="1"/>
</dbReference>
<dbReference type="GO" id="GO:0016787">
    <property type="term" value="F:hydrolase activity"/>
    <property type="evidence" value="ECO:0007669"/>
    <property type="project" value="InterPro"/>
</dbReference>
<gene>
    <name evidence="2" type="ORF">FMOSSE_LOCUS12098</name>
</gene>
<organism evidence="2 3">
    <name type="scientific">Funneliformis mosseae</name>
    <name type="common">Endomycorrhizal fungus</name>
    <name type="synonym">Glomus mosseae</name>
    <dbReference type="NCBI Taxonomy" id="27381"/>
    <lineage>
        <taxon>Eukaryota</taxon>
        <taxon>Fungi</taxon>
        <taxon>Fungi incertae sedis</taxon>
        <taxon>Mucoromycota</taxon>
        <taxon>Glomeromycotina</taxon>
        <taxon>Glomeromycetes</taxon>
        <taxon>Glomerales</taxon>
        <taxon>Glomeraceae</taxon>
        <taxon>Funneliformis</taxon>
    </lineage>
</organism>
<feature type="domain" description="Calcineurin-like phosphoesterase" evidence="1">
    <location>
        <begin position="4"/>
        <end position="77"/>
    </location>
</feature>